<dbReference type="AlphaFoldDB" id="A0A1F4UH36"/>
<evidence type="ECO:0000256" key="1">
    <source>
        <dbReference type="SAM" id="Phobius"/>
    </source>
</evidence>
<dbReference type="Proteomes" id="UP000176583">
    <property type="component" value="Unassembled WGS sequence"/>
</dbReference>
<accession>A0A1F4UH36</accession>
<sequence length="116" mass="13229">MFGKLFDKKSKLSIKWMGFLQALEVALYCTLVGLFIWNGNALFGTMNVFLGPVLMLILFSVSVLVCGILVFYQPYRLFFDGKKKEAADLVIYTTIWLFVFFLIALIKLVILTNLIS</sequence>
<feature type="transmembrane region" description="Helical" evidence="1">
    <location>
        <begin position="12"/>
        <end position="37"/>
    </location>
</feature>
<reference evidence="2 3" key="1">
    <citation type="journal article" date="2016" name="Nat. Commun.">
        <title>Thousands of microbial genomes shed light on interconnected biogeochemical processes in an aquifer system.</title>
        <authorList>
            <person name="Anantharaman K."/>
            <person name="Brown C.T."/>
            <person name="Hug L.A."/>
            <person name="Sharon I."/>
            <person name="Castelle C.J."/>
            <person name="Probst A.J."/>
            <person name="Thomas B.C."/>
            <person name="Singh A."/>
            <person name="Wilkins M.J."/>
            <person name="Karaoz U."/>
            <person name="Brodie E.L."/>
            <person name="Williams K.H."/>
            <person name="Hubbard S.S."/>
            <person name="Banfield J.F."/>
        </authorList>
    </citation>
    <scope>NUCLEOTIDE SEQUENCE [LARGE SCALE GENOMIC DNA]</scope>
</reference>
<evidence type="ECO:0000313" key="3">
    <source>
        <dbReference type="Proteomes" id="UP000176583"/>
    </source>
</evidence>
<organism evidence="2 3">
    <name type="scientific">candidate division WWE3 bacterium RBG_19FT_COMBO_53_11</name>
    <dbReference type="NCBI Taxonomy" id="1802613"/>
    <lineage>
        <taxon>Bacteria</taxon>
        <taxon>Katanobacteria</taxon>
    </lineage>
</organism>
<keyword evidence="1" id="KW-0472">Membrane</keyword>
<keyword evidence="1" id="KW-1133">Transmembrane helix</keyword>
<protein>
    <submittedName>
        <fullName evidence="2">Uncharacterized protein</fullName>
    </submittedName>
</protein>
<comment type="caution">
    <text evidence="2">The sequence shown here is derived from an EMBL/GenBank/DDBJ whole genome shotgun (WGS) entry which is preliminary data.</text>
</comment>
<name>A0A1F4UH36_UNCKA</name>
<evidence type="ECO:0000313" key="2">
    <source>
        <dbReference type="EMBL" id="OGC44278.1"/>
    </source>
</evidence>
<keyword evidence="1" id="KW-0812">Transmembrane</keyword>
<gene>
    <name evidence="2" type="ORF">A2V54_02485</name>
</gene>
<dbReference type="STRING" id="1802613.A2V54_02485"/>
<dbReference type="EMBL" id="MEUW01000023">
    <property type="protein sequence ID" value="OGC44278.1"/>
    <property type="molecule type" value="Genomic_DNA"/>
</dbReference>
<feature type="transmembrane region" description="Helical" evidence="1">
    <location>
        <begin position="49"/>
        <end position="72"/>
    </location>
</feature>
<proteinExistence type="predicted"/>
<feature type="transmembrane region" description="Helical" evidence="1">
    <location>
        <begin position="93"/>
        <end position="115"/>
    </location>
</feature>